<comment type="caution">
    <text evidence="2">The sequence shown here is derived from an EMBL/GenBank/DDBJ whole genome shotgun (WGS) entry which is preliminary data.</text>
</comment>
<evidence type="ECO:0000256" key="1">
    <source>
        <dbReference type="SAM" id="MobiDB-lite"/>
    </source>
</evidence>
<proteinExistence type="predicted"/>
<gene>
    <name evidence="2" type="ORF">GALL_409080</name>
</gene>
<accession>A0A1J5QBV8</accession>
<reference evidence="2" key="1">
    <citation type="submission" date="2016-10" db="EMBL/GenBank/DDBJ databases">
        <title>Sequence of Gallionella enrichment culture.</title>
        <authorList>
            <person name="Poehlein A."/>
            <person name="Muehling M."/>
            <person name="Daniel R."/>
        </authorList>
    </citation>
    <scope>NUCLEOTIDE SEQUENCE</scope>
</reference>
<feature type="compositionally biased region" description="Basic and acidic residues" evidence="1">
    <location>
        <begin position="392"/>
        <end position="415"/>
    </location>
</feature>
<dbReference type="AlphaFoldDB" id="A0A1J5QBV8"/>
<dbReference type="EMBL" id="MLJW01001625">
    <property type="protein sequence ID" value="OIQ77396.1"/>
    <property type="molecule type" value="Genomic_DNA"/>
</dbReference>
<feature type="region of interest" description="Disordered" evidence="1">
    <location>
        <begin position="392"/>
        <end position="476"/>
    </location>
</feature>
<protein>
    <submittedName>
        <fullName evidence="2">Uncharacterized protein</fullName>
    </submittedName>
</protein>
<name>A0A1J5QBV8_9ZZZZ</name>
<sequence length="476" mass="51020">MCLARGVADFVDDCGADVLQMPLARAGDRRTQVAIETAQGGGLRLLESGGFRRAEILHVEYAQFGELDLQALRAVAQLAVGADRAGQIECLVTGALHRPRLEEEFGTAICEAGLEDGHAIDGQRLVDADHRRKTLPCLGVGNHHVAGEQPRHAGGIEIDMEFLEVDIERQRLQQHAVAEAEYGHIRFAALGNLQIAAERRVVDRELVDLGNLRNQHVRLERLLAEHPHLRLDHHVAVEQRTQADEHERGMRQDVADAVDAAGLGCDHGGVGVALPRCGAFLHAKLVALAAQHAGEAIDHGGAAFDQADFRAFMEGAHALLAHAFLVGFQVGDDLGGIADQAQAGGHDQKGQDQQEPPRRIDVVELELAEHVGPERAELVDIVVVRLPLGEHGADDAGDGHDHQQGDGEAHRRQQLDESAPGARPVLKFPAGSAQRRVGNGRWGGGHTVMESGRRKAGAARKTAAGGQDGFGALRRG</sequence>
<evidence type="ECO:0000313" key="2">
    <source>
        <dbReference type="EMBL" id="OIQ77396.1"/>
    </source>
</evidence>
<organism evidence="2">
    <name type="scientific">mine drainage metagenome</name>
    <dbReference type="NCBI Taxonomy" id="410659"/>
    <lineage>
        <taxon>unclassified sequences</taxon>
        <taxon>metagenomes</taxon>
        <taxon>ecological metagenomes</taxon>
    </lineage>
</organism>